<dbReference type="PANTHER" id="PTHR22960">
    <property type="entry name" value="MOLYBDOPTERIN COFACTOR SYNTHESIS PROTEIN A"/>
    <property type="match status" value="1"/>
</dbReference>
<feature type="region of interest" description="Disordered" evidence="18">
    <location>
        <begin position="1382"/>
        <end position="1421"/>
    </location>
</feature>
<dbReference type="InterPro" id="IPR013483">
    <property type="entry name" value="MoaA"/>
</dbReference>
<comment type="pathway">
    <text evidence="3">Cofactor biosynthesis; molybdopterin biosynthesis.</text>
</comment>
<dbReference type="InterPro" id="IPR010505">
    <property type="entry name" value="MoaA_twitch"/>
</dbReference>
<evidence type="ECO:0000256" key="14">
    <source>
        <dbReference type="ARBA" id="ARBA00023150"/>
    </source>
</evidence>
<evidence type="ECO:0000259" key="19">
    <source>
        <dbReference type="PROSITE" id="PS51918"/>
    </source>
</evidence>
<feature type="region of interest" description="Disordered" evidence="18">
    <location>
        <begin position="500"/>
        <end position="567"/>
    </location>
</feature>
<feature type="region of interest" description="Disordered" evidence="18">
    <location>
        <begin position="453"/>
        <end position="472"/>
    </location>
</feature>
<dbReference type="Proteomes" id="UP001140562">
    <property type="component" value="Unassembled WGS sequence"/>
</dbReference>
<dbReference type="GO" id="GO:0006777">
    <property type="term" value="P:Mo-molybdopterin cofactor biosynthetic process"/>
    <property type="evidence" value="ECO:0007669"/>
    <property type="project" value="UniProtKB-KW"/>
</dbReference>
<evidence type="ECO:0000256" key="4">
    <source>
        <dbReference type="ARBA" id="ARBA00008484"/>
    </source>
</evidence>
<dbReference type="EMBL" id="JAPEUV010000019">
    <property type="protein sequence ID" value="KAJ4339888.1"/>
    <property type="molecule type" value="Genomic_DNA"/>
</dbReference>
<keyword evidence="14" id="KW-0501">Molybdenum cofactor biosynthesis</keyword>
<evidence type="ECO:0000313" key="21">
    <source>
        <dbReference type="Proteomes" id="UP001140562"/>
    </source>
</evidence>
<feature type="region of interest" description="Disordered" evidence="18">
    <location>
        <begin position="964"/>
        <end position="1089"/>
    </location>
</feature>
<dbReference type="PANTHER" id="PTHR22960:SF0">
    <property type="entry name" value="MOLYBDENUM COFACTOR BIOSYNTHESIS PROTEIN 1"/>
    <property type="match status" value="1"/>
</dbReference>
<feature type="region of interest" description="Disordered" evidence="18">
    <location>
        <begin position="1261"/>
        <end position="1281"/>
    </location>
</feature>
<dbReference type="GO" id="GO:0051539">
    <property type="term" value="F:4 iron, 4 sulfur cluster binding"/>
    <property type="evidence" value="ECO:0007669"/>
    <property type="project" value="UniProtKB-KW"/>
</dbReference>
<dbReference type="SUPFAM" id="SSF55040">
    <property type="entry name" value="Molybdenum cofactor biosynthesis protein C, MoaC"/>
    <property type="match status" value="1"/>
</dbReference>
<accession>A0A9W8X4T4</accession>
<feature type="domain" description="Radical SAM core" evidence="19">
    <location>
        <begin position="90"/>
        <end position="317"/>
    </location>
</feature>
<evidence type="ECO:0000256" key="3">
    <source>
        <dbReference type="ARBA" id="ARBA00005046"/>
    </source>
</evidence>
<dbReference type="InterPro" id="IPR013785">
    <property type="entry name" value="Aldolase_TIM"/>
</dbReference>
<reference evidence="20" key="1">
    <citation type="submission" date="2022-10" db="EMBL/GenBank/DDBJ databases">
        <title>Tapping the CABI collections for fungal endophytes: first genome assemblies for Collariella, Neodidymelliopsis, Ascochyta clinopodiicola, Didymella pomorum, Didymosphaeria variabile, Neocosmospora piperis and Neocucurbitaria cava.</title>
        <authorList>
            <person name="Hill R."/>
        </authorList>
    </citation>
    <scope>NUCLEOTIDE SEQUENCE</scope>
    <source>
        <strain evidence="20">IMI 360193</strain>
    </source>
</reference>
<evidence type="ECO:0000256" key="2">
    <source>
        <dbReference type="ARBA" id="ARBA00001966"/>
    </source>
</evidence>
<gene>
    <name evidence="20" type="ORF">N0V87_002826</name>
</gene>
<dbReference type="NCBIfam" id="NF006870">
    <property type="entry name" value="PRK09364.1"/>
    <property type="match status" value="1"/>
</dbReference>
<dbReference type="CDD" id="cd01420">
    <property type="entry name" value="MoaC_PE"/>
    <property type="match status" value="1"/>
</dbReference>
<keyword evidence="7" id="KW-0949">S-adenosyl-L-methionine</keyword>
<dbReference type="SFLD" id="SFLDG01383">
    <property type="entry name" value="cyclic_pyranopterin_phosphate"/>
    <property type="match status" value="1"/>
</dbReference>
<dbReference type="Gene3D" id="3.30.70.640">
    <property type="entry name" value="Molybdopterin cofactor biosynthesis C (MoaC) domain"/>
    <property type="match status" value="1"/>
</dbReference>
<evidence type="ECO:0000256" key="13">
    <source>
        <dbReference type="ARBA" id="ARBA00023134"/>
    </source>
</evidence>
<dbReference type="SUPFAM" id="SSF102114">
    <property type="entry name" value="Radical SAM enzymes"/>
    <property type="match status" value="1"/>
</dbReference>
<feature type="region of interest" description="Disordered" evidence="18">
    <location>
        <begin position="51"/>
        <end position="70"/>
    </location>
</feature>
<name>A0A9W8X4T4_9PLEO</name>
<evidence type="ECO:0000256" key="12">
    <source>
        <dbReference type="ARBA" id="ARBA00023128"/>
    </source>
</evidence>
<evidence type="ECO:0000256" key="10">
    <source>
        <dbReference type="ARBA" id="ARBA00023004"/>
    </source>
</evidence>
<keyword evidence="8" id="KW-0479">Metal-binding</keyword>
<dbReference type="InterPro" id="IPR036522">
    <property type="entry name" value="MoaC_sf"/>
</dbReference>
<dbReference type="InterPro" id="IPR002820">
    <property type="entry name" value="Mopterin_CF_biosynth-C_dom"/>
</dbReference>
<dbReference type="OrthoDB" id="429626at2759"/>
<evidence type="ECO:0000256" key="17">
    <source>
        <dbReference type="SAM" id="Coils"/>
    </source>
</evidence>
<dbReference type="GO" id="GO:0046872">
    <property type="term" value="F:metal ion binding"/>
    <property type="evidence" value="ECO:0007669"/>
    <property type="project" value="UniProtKB-KW"/>
</dbReference>
<dbReference type="GO" id="GO:0061798">
    <property type="term" value="F:GTP 3',8'-cyclase activity"/>
    <property type="evidence" value="ECO:0007669"/>
    <property type="project" value="UniProtKB-EC"/>
</dbReference>
<dbReference type="Pfam" id="PF04055">
    <property type="entry name" value="Radical_SAM"/>
    <property type="match status" value="1"/>
</dbReference>
<evidence type="ECO:0000256" key="7">
    <source>
        <dbReference type="ARBA" id="ARBA00022691"/>
    </source>
</evidence>
<feature type="coiled-coil region" evidence="17">
    <location>
        <begin position="627"/>
        <end position="661"/>
    </location>
</feature>
<keyword evidence="17" id="KW-0175">Coiled coil</keyword>
<keyword evidence="6" id="KW-0004">4Fe-4S</keyword>
<protein>
    <recommendedName>
        <fullName evidence="19">Radical SAM core domain-containing protein</fullName>
    </recommendedName>
</protein>
<dbReference type="GO" id="GO:0061799">
    <property type="term" value="F:cyclic pyranopterin monophosphate synthase activity"/>
    <property type="evidence" value="ECO:0007669"/>
    <property type="project" value="UniProtKB-EC"/>
</dbReference>
<dbReference type="SMART" id="SM00729">
    <property type="entry name" value="Elp3"/>
    <property type="match status" value="1"/>
</dbReference>
<dbReference type="GO" id="GO:0005525">
    <property type="term" value="F:GTP binding"/>
    <property type="evidence" value="ECO:0007669"/>
    <property type="project" value="UniProtKB-KW"/>
</dbReference>
<dbReference type="NCBIfam" id="TIGR02666">
    <property type="entry name" value="moaA"/>
    <property type="match status" value="1"/>
</dbReference>
<dbReference type="InterPro" id="IPR007197">
    <property type="entry name" value="rSAM"/>
</dbReference>
<dbReference type="InterPro" id="IPR047594">
    <property type="entry name" value="MoaC_bact/euk"/>
</dbReference>
<comment type="similarity">
    <text evidence="5">In the N-terminal section; belongs to the radical SAM superfamily. MoaA family.</text>
</comment>
<comment type="caution">
    <text evidence="20">The sequence shown here is derived from an EMBL/GenBank/DDBJ whole genome shotgun (WGS) entry which is preliminary data.</text>
</comment>
<keyword evidence="21" id="KW-1185">Reference proteome</keyword>
<keyword evidence="11" id="KW-0411">Iron-sulfur</keyword>
<dbReference type="CDD" id="cd01335">
    <property type="entry name" value="Radical_SAM"/>
    <property type="match status" value="1"/>
</dbReference>
<evidence type="ECO:0000256" key="6">
    <source>
        <dbReference type="ARBA" id="ARBA00022485"/>
    </source>
</evidence>
<feature type="compositionally biased region" description="Basic and acidic residues" evidence="18">
    <location>
        <begin position="879"/>
        <end position="896"/>
    </location>
</feature>
<proteinExistence type="inferred from homology"/>
<feature type="region of interest" description="Disordered" evidence="18">
    <location>
        <begin position="1216"/>
        <end position="1244"/>
    </location>
</feature>
<keyword evidence="9" id="KW-0547">Nucleotide-binding</keyword>
<organism evidence="20 21">
    <name type="scientific">Didymella glomerata</name>
    <dbReference type="NCBI Taxonomy" id="749621"/>
    <lineage>
        <taxon>Eukaryota</taxon>
        <taxon>Fungi</taxon>
        <taxon>Dikarya</taxon>
        <taxon>Ascomycota</taxon>
        <taxon>Pezizomycotina</taxon>
        <taxon>Dothideomycetes</taxon>
        <taxon>Pleosporomycetidae</taxon>
        <taxon>Pleosporales</taxon>
        <taxon>Pleosporineae</taxon>
        <taxon>Didymellaceae</taxon>
        <taxon>Didymella</taxon>
    </lineage>
</organism>
<keyword evidence="12" id="KW-0496">Mitochondrion</keyword>
<dbReference type="InterPro" id="IPR058240">
    <property type="entry name" value="rSAM_sf"/>
</dbReference>
<comment type="cofactor">
    <cofactor evidence="2">
        <name>[4Fe-4S] cluster</name>
        <dbReference type="ChEBI" id="CHEBI:49883"/>
    </cofactor>
</comment>
<keyword evidence="13" id="KW-0342">GTP-binding</keyword>
<feature type="compositionally biased region" description="Polar residues" evidence="18">
    <location>
        <begin position="500"/>
        <end position="528"/>
    </location>
</feature>
<feature type="compositionally biased region" description="Basic and acidic residues" evidence="18">
    <location>
        <begin position="676"/>
        <end position="690"/>
    </location>
</feature>
<dbReference type="CDD" id="cd21117">
    <property type="entry name" value="Twitch_MoaA"/>
    <property type="match status" value="1"/>
</dbReference>
<dbReference type="SFLD" id="SFLDS00029">
    <property type="entry name" value="Radical_SAM"/>
    <property type="match status" value="1"/>
</dbReference>
<dbReference type="SFLD" id="SFLDG01386">
    <property type="entry name" value="main_SPASM_domain-containing"/>
    <property type="match status" value="1"/>
</dbReference>
<evidence type="ECO:0000256" key="16">
    <source>
        <dbReference type="ARBA" id="ARBA00048697"/>
    </source>
</evidence>
<feature type="region of interest" description="Disordered" evidence="18">
    <location>
        <begin position="879"/>
        <end position="932"/>
    </location>
</feature>
<comment type="catalytic activity">
    <reaction evidence="1">
        <text>(8S)-3',8-cyclo-7,8-dihydroguanosine 5'-triphosphate = cyclic pyranopterin phosphate + diphosphate</text>
        <dbReference type="Rhea" id="RHEA:49580"/>
        <dbReference type="ChEBI" id="CHEBI:33019"/>
        <dbReference type="ChEBI" id="CHEBI:59648"/>
        <dbReference type="ChEBI" id="CHEBI:131766"/>
        <dbReference type="EC" id="4.6.1.17"/>
    </reaction>
</comment>
<dbReference type="InterPro" id="IPR006638">
    <property type="entry name" value="Elp3/MiaA/NifB-like_rSAM"/>
</dbReference>
<evidence type="ECO:0000256" key="8">
    <source>
        <dbReference type="ARBA" id="ARBA00022723"/>
    </source>
</evidence>
<feature type="compositionally biased region" description="Pro residues" evidence="18">
    <location>
        <begin position="1394"/>
        <end position="1405"/>
    </location>
</feature>
<dbReference type="InterPro" id="IPR040064">
    <property type="entry name" value="MoaA-like"/>
</dbReference>
<keyword evidence="10" id="KW-0408">Iron</keyword>
<comment type="catalytic activity">
    <reaction evidence="16">
        <text>GTP + AH2 + S-adenosyl-L-methionine = (8S)-3',8-cyclo-7,8-dihydroguanosine 5'-triphosphate + 5'-deoxyadenosine + L-methionine + A + H(+)</text>
        <dbReference type="Rhea" id="RHEA:49576"/>
        <dbReference type="ChEBI" id="CHEBI:13193"/>
        <dbReference type="ChEBI" id="CHEBI:15378"/>
        <dbReference type="ChEBI" id="CHEBI:17319"/>
        <dbReference type="ChEBI" id="CHEBI:17499"/>
        <dbReference type="ChEBI" id="CHEBI:37565"/>
        <dbReference type="ChEBI" id="CHEBI:57844"/>
        <dbReference type="ChEBI" id="CHEBI:59789"/>
        <dbReference type="ChEBI" id="CHEBI:131766"/>
        <dbReference type="EC" id="4.1.99.22"/>
    </reaction>
</comment>
<dbReference type="SFLD" id="SFLDG01067">
    <property type="entry name" value="SPASM/twitch_domain_containing"/>
    <property type="match status" value="1"/>
</dbReference>
<sequence length="1586" mass="174524">MAPMVRLGSLRSPSGPSALRAAAAGRGECLRLPAVRRPSIRSIATAAVREPGAEFPSNAPPAQTPSRQSARERIQAVEKAKPFSDFLTDNFQRQHDYLRISITERCNLRCLYCMPEEGIPLSPPATMLTTPEIFYLSSLFVSQGVTKIRLTGGEPTVRRDIVPLMQQIGSLRPKGLRELALTTNGISLHRKLDAMVEAGLTGVNLSLDTLDPFQFQIMTRRKGFDAVMKSIDRILEMNKLGANVKLKVNCVVMRGLNEREILPFVEMGREKDIEVRFIEYMPFGGNKWSENKMISFQEMVDIIRTKYPGLARIPGHKNDTSKTYKVPGFVGKVGFISSMTNDFCSSCNRLRITSDGNLKVCLHGNDEVSLRDLLRQDNNNQPIDEAAFERIKQIELDRHHGRLSDSTILGWGPRERQLLGVIGQAVKRKAEKHADMGDLATMQNRPMILIDQQQRSYKHAATRPTQWRPRSAPTVTSILASNAYLNPLLGHDLGSARLFSTTSSQGGGAFSTTDSRNPSNDDTNQPSNPRRAIPASRQRSRKTLQAEQKPQLILDLSSSSSAPESTDLDLEDLAPAALDARLADLAHRLRAAKAVDWDALYRDAQESRSLKNHLDYDYQNMQHSQKATAERKLKEEYEARVSEIKQQRADHELHIRELEDSYAKLVIYVGRRQAKDQGGEEVSERSSRRSEVRRRKDAVLRKKDELAVRMARLKATQAGIQVTTPSAPDAVDATALNASDLRIDLPNGSFMIDATTSFDTRAATSVLRKQVRHLQSCLLAFHPRLDALPSGASAAASDKHTLQTYLKVLIGRYREKTGVLGYRTPEAEAAQAAQSVGDLGVKTLSEEARQRIADKWNEKFSANRGFVMTPEALQEVQKANEKMAESQRARKERVLRNAESASNTEWLEDAGASVENKKPRTAEGGQSKVRPQQRVEAAFEEFNENGFLEDEPATEDQVRAADEIEEVRGSSAEPNRTALGKEMNEVEVEESGEKTALIEEQAAANEMDAEEAIETTAPEPSLPPTSNETIEADKTKHSTVPSLPPLHGIAGINDSAATTDSPPTPSPPTSPQSKRPVVPVPIPIPGKPKTHAYFGRRTSIYGDVEKRLRRIEKKKAAKNPVGVDTLVSPSVTAAIDALLLEYFDKFDERLKANKIEDHLTVGLVKRVKGGGSPVHRQDGKVVSPVFWAARFAVLKQERIRKTAVWPLKYPRSKTLEQQAASEQEAEEELQPSTATENEKDFRDSTRKARIAAELALLRRATTLRQDEGEPNAAPGEARAARTSIQKPLITYESSLQPKGFVMKKQRSAVAEQKKKTSTLMKQTSNTPKLIDTRAQSVSSSTGPAMAANTQFRPRRNLTVRSMMRHAYSTSSQSLDPLNEGLRAKEHESSETNASPPPPSAPPQPYLPHLTPTGSAHMVSISSKSHTTRTAIAVGTVYFSNPTPLTLITSNSLKKGDVLSVSRVAGIMAAKKCPDIVPLCHPIPLTHVGVELVTFSAHSAPVSTSPAGQGSDKMEYGGVAIECKVACTGATGVEMEALTAVMGTALSVVDMCKAVDKFQRIGDVRVVLKEGGKSGVWREEGWVSSVH</sequence>
<evidence type="ECO:0000256" key="18">
    <source>
        <dbReference type="SAM" id="MobiDB-lite"/>
    </source>
</evidence>
<dbReference type="Gene3D" id="3.20.20.70">
    <property type="entry name" value="Aldolase class I"/>
    <property type="match status" value="1"/>
</dbReference>
<dbReference type="Pfam" id="PF01967">
    <property type="entry name" value="MoaC"/>
    <property type="match status" value="1"/>
</dbReference>
<dbReference type="PROSITE" id="PS01305">
    <property type="entry name" value="MOAA_NIFB_PQQE"/>
    <property type="match status" value="1"/>
</dbReference>
<evidence type="ECO:0000313" key="20">
    <source>
        <dbReference type="EMBL" id="KAJ4339888.1"/>
    </source>
</evidence>
<feature type="region of interest" description="Disordered" evidence="18">
    <location>
        <begin position="676"/>
        <end position="696"/>
    </location>
</feature>
<evidence type="ECO:0000256" key="11">
    <source>
        <dbReference type="ARBA" id="ARBA00023014"/>
    </source>
</evidence>
<dbReference type="PROSITE" id="PS51918">
    <property type="entry name" value="RADICAL_SAM"/>
    <property type="match status" value="1"/>
</dbReference>
<dbReference type="InterPro" id="IPR050105">
    <property type="entry name" value="MoCo_biosynth_MoaA/MoaC"/>
</dbReference>
<evidence type="ECO:0000256" key="5">
    <source>
        <dbReference type="ARBA" id="ARBA00009862"/>
    </source>
</evidence>
<evidence type="ECO:0000256" key="1">
    <source>
        <dbReference type="ARBA" id="ARBA00001637"/>
    </source>
</evidence>
<comment type="similarity">
    <text evidence="4">In the C-terminal section; belongs to the MoaC family.</text>
</comment>
<evidence type="ECO:0000256" key="9">
    <source>
        <dbReference type="ARBA" id="ARBA00022741"/>
    </source>
</evidence>
<dbReference type="InterPro" id="IPR000385">
    <property type="entry name" value="MoaA_NifB_PqqE_Fe-S-bd_CS"/>
</dbReference>
<keyword evidence="15" id="KW-0456">Lyase</keyword>
<dbReference type="Pfam" id="PF06463">
    <property type="entry name" value="Mob_synth_C"/>
    <property type="match status" value="1"/>
</dbReference>
<evidence type="ECO:0000256" key="15">
    <source>
        <dbReference type="ARBA" id="ARBA00023239"/>
    </source>
</evidence>